<comment type="caution">
    <text evidence="6">The sequence shown here is derived from an EMBL/GenBank/DDBJ whole genome shotgun (WGS) entry which is preliminary data.</text>
</comment>
<dbReference type="GO" id="GO:0005524">
    <property type="term" value="F:ATP binding"/>
    <property type="evidence" value="ECO:0007669"/>
    <property type="project" value="UniProtKB-KW"/>
</dbReference>
<keyword evidence="2 5" id="KW-0547">Nucleotide-binding</keyword>
<dbReference type="InterPro" id="IPR027413">
    <property type="entry name" value="GROEL-like_equatorial_sf"/>
</dbReference>
<evidence type="ECO:0000313" key="7">
    <source>
        <dbReference type="Proteomes" id="UP000284763"/>
    </source>
</evidence>
<dbReference type="InterPro" id="IPR017998">
    <property type="entry name" value="Chaperone_TCP-1"/>
</dbReference>
<keyword evidence="3 5" id="KW-0067">ATP-binding</keyword>
<name>A0A424Z0E3_9EURY</name>
<evidence type="ECO:0000256" key="2">
    <source>
        <dbReference type="ARBA" id="ARBA00022741"/>
    </source>
</evidence>
<evidence type="ECO:0000256" key="1">
    <source>
        <dbReference type="ARBA" id="ARBA00008020"/>
    </source>
</evidence>
<reference evidence="6 7" key="1">
    <citation type="submission" date="2018-08" db="EMBL/GenBank/DDBJ databases">
        <title>The metabolism and importance of syntrophic acetate oxidation coupled to methane or sulfide production in haloalkaline environments.</title>
        <authorList>
            <person name="Timmers P.H.A."/>
            <person name="Vavourakis C.D."/>
            <person name="Sorokin D.Y."/>
            <person name="Sinninghe Damste J.S."/>
            <person name="Muyzer G."/>
            <person name="Stams A.J.M."/>
            <person name="Plugge C.M."/>
        </authorList>
    </citation>
    <scope>NUCLEOTIDE SEQUENCE [LARGE SCALE GENOMIC DNA]</scope>
    <source>
        <strain evidence="6">MSAO_Arc3</strain>
    </source>
</reference>
<dbReference type="EMBL" id="QZAB01000236">
    <property type="protein sequence ID" value="RQD87450.1"/>
    <property type="molecule type" value="Genomic_DNA"/>
</dbReference>
<dbReference type="InterPro" id="IPR002423">
    <property type="entry name" value="Cpn60/GroEL/TCP-1"/>
</dbReference>
<dbReference type="Gene3D" id="1.10.560.10">
    <property type="entry name" value="GroEL-like equatorial domain"/>
    <property type="match status" value="1"/>
</dbReference>
<dbReference type="Gene3D" id="3.30.260.10">
    <property type="entry name" value="TCP-1-like chaperonin intermediate domain"/>
    <property type="match status" value="1"/>
</dbReference>
<dbReference type="GO" id="GO:0140662">
    <property type="term" value="F:ATP-dependent protein folding chaperone"/>
    <property type="evidence" value="ECO:0007669"/>
    <property type="project" value="InterPro"/>
</dbReference>
<protein>
    <submittedName>
        <fullName evidence="6">Molecular chaperone Hsp60</fullName>
    </submittedName>
</protein>
<dbReference type="PANTHER" id="PTHR11353">
    <property type="entry name" value="CHAPERONIN"/>
    <property type="match status" value="1"/>
</dbReference>
<keyword evidence="4 5" id="KW-0143">Chaperone</keyword>
<dbReference type="SUPFAM" id="SSF52029">
    <property type="entry name" value="GroEL apical domain-like"/>
    <property type="match status" value="1"/>
</dbReference>
<dbReference type="SUPFAM" id="SSF48592">
    <property type="entry name" value="GroEL equatorial domain-like"/>
    <property type="match status" value="1"/>
</dbReference>
<dbReference type="Proteomes" id="UP000284763">
    <property type="component" value="Unassembled WGS sequence"/>
</dbReference>
<dbReference type="InterPro" id="IPR027410">
    <property type="entry name" value="TCP-1-like_intermed_sf"/>
</dbReference>
<gene>
    <name evidence="6" type="ORF">D5R95_03530</name>
</gene>
<dbReference type="Gene3D" id="3.50.7.10">
    <property type="entry name" value="GroEL"/>
    <property type="match status" value="1"/>
</dbReference>
<evidence type="ECO:0000313" key="6">
    <source>
        <dbReference type="EMBL" id="RQD87450.1"/>
    </source>
</evidence>
<proteinExistence type="inferred from homology"/>
<evidence type="ECO:0000256" key="4">
    <source>
        <dbReference type="ARBA" id="ARBA00023186"/>
    </source>
</evidence>
<sequence length="522" mass="57635">MSSMDALVQNVKEKIGIENDVDSDDVIDHIGESATKICDLLSSSYGPKGMNKMIINPVDDVYLTNDGTTIIEESDILNPVVTSLKDLANSMDKTCGDGTKLAVIFAAILLKRATNLFKLGVHPSNVIKGYRLALNKTYDMLEFESFSAESSEQIYAAVLSAASGKSIDIKLAEKITEIMVDIAENLSSRENDEFLDLEEHVKIIKKVGSPEIQVISGVLLDEKPARKDMPTSISNPKTLSLIGDLKFENKFINPKNNIKLDHVDTYLQVQDKQKMILNDYADKIIESGANVVFCEGDVEPLIESKLAKHKILLFKKLKTKDLARISKATDSTIASIKDTSLAAYVGNADRIEVNKKCDEYFVYLYSPNNLISSILIWEPSRYLLSKIEEAVDDALNNAIFLIKNRMIVNGGGGVEFNLSKMIQTYSTTINGKENLAVNEYSKALEDISKILAQNTGMNPIDSSVKMSNYYNQGKDCRVDISGIICENNPPIYDCAAIKKLALISATESAINVLRIDSILAKR</sequence>
<evidence type="ECO:0000256" key="3">
    <source>
        <dbReference type="ARBA" id="ARBA00022840"/>
    </source>
</evidence>
<dbReference type="InterPro" id="IPR027409">
    <property type="entry name" value="GroEL-like_apical_dom_sf"/>
</dbReference>
<comment type="similarity">
    <text evidence="1 5">Belongs to the TCP-1 chaperonin family.</text>
</comment>
<dbReference type="PRINTS" id="PR00304">
    <property type="entry name" value="TCOMPLEXTCP1"/>
</dbReference>
<accession>A0A424Z0E3</accession>
<evidence type="ECO:0000256" key="5">
    <source>
        <dbReference type="RuleBase" id="RU004187"/>
    </source>
</evidence>
<dbReference type="Pfam" id="PF00118">
    <property type="entry name" value="Cpn60_TCP1"/>
    <property type="match status" value="1"/>
</dbReference>
<organism evidence="6 7">
    <name type="scientific">Methanosalsum natronophilum</name>
    <dbReference type="NCBI Taxonomy" id="768733"/>
    <lineage>
        <taxon>Archaea</taxon>
        <taxon>Methanobacteriati</taxon>
        <taxon>Methanobacteriota</taxon>
        <taxon>Stenosarchaea group</taxon>
        <taxon>Methanomicrobia</taxon>
        <taxon>Methanosarcinales</taxon>
        <taxon>Methanosarcinaceae</taxon>
        <taxon>Methanosalsum</taxon>
    </lineage>
</organism>
<dbReference type="AlphaFoldDB" id="A0A424Z0E3"/>